<sequence length="464" mass="51979">GSHLCFCGRGPGRRLRALPRADRNRRAGDRRRPGRQHRGHAARARRLAGDDAGKSRAPALSHRRIAVADEHADPRAPRRARARARDRRAQARRGFPGRRRALQHVPVQARTRRALRPCIPGQARGVRPAFVRTRARDGRRCARARARGAHRFRRRAAPAHRACARAGRRRARVRAALCGRCERPRHRHRQPAQVQAAQHEAPVRRGVQPFHRRRTTTGRQRRQRHDHPPAARLDLDDPAARRRHQRRRRVLARIPQAAPRRHRGVPHAHAARRAGRRRTHAGGRALRPGARHRQLRLRMHAHERAGLDAGGRCVGVRRSDVFFGRVPGDEQRRARRRCDRCGIARAGARTRADGAARTPPHARAGRVQVVHLPLHHAGDEAPVREPAQLLAGRAGGRGDAGRRRVRQPRRAPAPARVPRDLYVERAAPCAAGTGRLAPSPTPGARGLCRGHIAAGHEPQRGARM</sequence>
<feature type="compositionally biased region" description="Basic and acidic residues" evidence="1">
    <location>
        <begin position="66"/>
        <end position="76"/>
    </location>
</feature>
<feature type="region of interest" description="Disordered" evidence="1">
    <location>
        <begin position="1"/>
        <end position="91"/>
    </location>
</feature>
<feature type="compositionally biased region" description="Basic residues" evidence="1">
    <location>
        <begin position="241"/>
        <end position="251"/>
    </location>
</feature>
<dbReference type="AlphaFoldDB" id="A0A6J4L549"/>
<protein>
    <submittedName>
        <fullName evidence="2">FIG022199: FAD-binding protein</fullName>
    </submittedName>
</protein>
<feature type="region of interest" description="Disordered" evidence="1">
    <location>
        <begin position="184"/>
        <end position="293"/>
    </location>
</feature>
<feature type="compositionally biased region" description="Basic residues" evidence="1">
    <location>
        <begin position="77"/>
        <end position="86"/>
    </location>
</feature>
<feature type="compositionally biased region" description="Basic residues" evidence="1">
    <location>
        <begin position="210"/>
        <end position="225"/>
    </location>
</feature>
<name>A0A6J4L549_9GAMM</name>
<dbReference type="EMBL" id="CADCUA010000344">
    <property type="protein sequence ID" value="CAA9323242.1"/>
    <property type="molecule type" value="Genomic_DNA"/>
</dbReference>
<gene>
    <name evidence="2" type="ORF">AVDCRST_MAG71-1375</name>
</gene>
<evidence type="ECO:0000313" key="2">
    <source>
        <dbReference type="EMBL" id="CAA9323242.1"/>
    </source>
</evidence>
<feature type="compositionally biased region" description="Basic residues" evidence="1">
    <location>
        <begin position="32"/>
        <end position="46"/>
    </location>
</feature>
<feature type="compositionally biased region" description="Basic residues" evidence="1">
    <location>
        <begin position="259"/>
        <end position="281"/>
    </location>
</feature>
<feature type="region of interest" description="Disordered" evidence="1">
    <location>
        <begin position="393"/>
        <end position="416"/>
    </location>
</feature>
<evidence type="ECO:0000256" key="1">
    <source>
        <dbReference type="SAM" id="MobiDB-lite"/>
    </source>
</evidence>
<accession>A0A6J4L549</accession>
<organism evidence="2">
    <name type="scientific">uncultured Lysobacter sp</name>
    <dbReference type="NCBI Taxonomy" id="271060"/>
    <lineage>
        <taxon>Bacteria</taxon>
        <taxon>Pseudomonadati</taxon>
        <taxon>Pseudomonadota</taxon>
        <taxon>Gammaproteobacteria</taxon>
        <taxon>Lysobacterales</taxon>
        <taxon>Lysobacteraceae</taxon>
        <taxon>Lysobacter</taxon>
        <taxon>environmental samples</taxon>
    </lineage>
</organism>
<proteinExistence type="predicted"/>
<feature type="compositionally biased region" description="Basic and acidic residues" evidence="1">
    <location>
        <begin position="226"/>
        <end position="240"/>
    </location>
</feature>
<reference evidence="2" key="1">
    <citation type="submission" date="2020-02" db="EMBL/GenBank/DDBJ databases">
        <authorList>
            <person name="Meier V. D."/>
        </authorList>
    </citation>
    <scope>NUCLEOTIDE SEQUENCE</scope>
    <source>
        <strain evidence="2">AVDCRST_MAG71</strain>
    </source>
</reference>
<feature type="non-terminal residue" evidence="2">
    <location>
        <position position="464"/>
    </location>
</feature>
<feature type="compositionally biased region" description="Basic and acidic residues" evidence="1">
    <location>
        <begin position="19"/>
        <end position="31"/>
    </location>
</feature>
<feature type="non-terminal residue" evidence="2">
    <location>
        <position position="1"/>
    </location>
</feature>